<feature type="domain" description="VOC" evidence="2">
    <location>
        <begin position="25"/>
        <end position="146"/>
    </location>
</feature>
<dbReference type="CDD" id="cd07247">
    <property type="entry name" value="SgaA_N_like"/>
    <property type="match status" value="2"/>
</dbReference>
<gene>
    <name evidence="3" type="ORF">ACFSDA_04310</name>
</gene>
<dbReference type="InterPro" id="IPR004360">
    <property type="entry name" value="Glyas_Fos-R_dOase_dom"/>
</dbReference>
<feature type="compositionally biased region" description="Polar residues" evidence="1">
    <location>
        <begin position="1"/>
        <end position="10"/>
    </location>
</feature>
<feature type="domain" description="VOC" evidence="2">
    <location>
        <begin position="160"/>
        <end position="277"/>
    </location>
</feature>
<reference evidence="4" key="1">
    <citation type="journal article" date="2019" name="Int. J. Syst. Evol. Microbiol.">
        <title>The Global Catalogue of Microorganisms (GCM) 10K type strain sequencing project: providing services to taxonomists for standard genome sequencing and annotation.</title>
        <authorList>
            <consortium name="The Broad Institute Genomics Platform"/>
            <consortium name="The Broad Institute Genome Sequencing Center for Infectious Disease"/>
            <person name="Wu L."/>
            <person name="Ma J."/>
        </authorList>
    </citation>
    <scope>NUCLEOTIDE SEQUENCE [LARGE SCALE GENOMIC DNA]</scope>
    <source>
        <strain evidence="4">JCM 11650</strain>
    </source>
</reference>
<keyword evidence="4" id="KW-1185">Reference proteome</keyword>
<dbReference type="RefSeq" id="WP_343903661.1">
    <property type="nucleotide sequence ID" value="NZ_BAAAIS010000002.1"/>
</dbReference>
<evidence type="ECO:0000313" key="4">
    <source>
        <dbReference type="Proteomes" id="UP001597280"/>
    </source>
</evidence>
<dbReference type="Proteomes" id="UP001597280">
    <property type="component" value="Unassembled WGS sequence"/>
</dbReference>
<dbReference type="PROSITE" id="PS51819">
    <property type="entry name" value="VOC"/>
    <property type="match status" value="2"/>
</dbReference>
<protein>
    <submittedName>
        <fullName evidence="3">VOC family protein</fullName>
    </submittedName>
</protein>
<dbReference type="PANTHER" id="PTHR33993:SF10">
    <property type="entry name" value="CONSERVED PROTEIN"/>
    <property type="match status" value="1"/>
</dbReference>
<dbReference type="InterPro" id="IPR037523">
    <property type="entry name" value="VOC_core"/>
</dbReference>
<comment type="caution">
    <text evidence="3">The sequence shown here is derived from an EMBL/GenBank/DDBJ whole genome shotgun (WGS) entry which is preliminary data.</text>
</comment>
<proteinExistence type="predicted"/>
<dbReference type="SUPFAM" id="SSF54593">
    <property type="entry name" value="Glyoxalase/Bleomycin resistance protein/Dihydroxybiphenyl dioxygenase"/>
    <property type="match status" value="2"/>
</dbReference>
<evidence type="ECO:0000259" key="2">
    <source>
        <dbReference type="PROSITE" id="PS51819"/>
    </source>
</evidence>
<feature type="region of interest" description="Disordered" evidence="1">
    <location>
        <begin position="1"/>
        <end position="22"/>
    </location>
</feature>
<dbReference type="InterPro" id="IPR029068">
    <property type="entry name" value="Glyas_Bleomycin-R_OHBP_Dase"/>
</dbReference>
<dbReference type="Gene3D" id="3.10.180.10">
    <property type="entry name" value="2,3-Dihydroxybiphenyl 1,2-Dioxygenase, domain 1"/>
    <property type="match status" value="2"/>
</dbReference>
<dbReference type="Pfam" id="PF00903">
    <property type="entry name" value="Glyoxalase"/>
    <property type="match status" value="2"/>
</dbReference>
<organism evidence="3 4">
    <name type="scientific">Brachybacterium rhamnosum</name>
    <dbReference type="NCBI Taxonomy" id="173361"/>
    <lineage>
        <taxon>Bacteria</taxon>
        <taxon>Bacillati</taxon>
        <taxon>Actinomycetota</taxon>
        <taxon>Actinomycetes</taxon>
        <taxon>Micrococcales</taxon>
        <taxon>Dermabacteraceae</taxon>
        <taxon>Brachybacterium</taxon>
    </lineage>
</organism>
<sequence length="283" mass="29874">MSEQCPTTPQDPAATDSRPAPRAGTPCWIDLFTHDIEGAKTFYGELFGWDLTDTGEEFGHYTMATREGHPVGGLMAAMNPDGSVPDPAEQPTAWTVYLATDDAAATAEAIPAAGGTVLFPPMEVPGLGHMSVAQDPSGAAVGFWQAAPFAGFDTPGTPGTPTWFELMTKDFDVAEPFYRGVFGWDAVRMPSDDDSFRYATDQGGEGASAGLCDASPWLPEQVPSYWRPYIAVENCDRAAEQVAALGGSVLDGPMDSPFGRVATIADPQGGSLQIIDSSRAQQG</sequence>
<dbReference type="PANTHER" id="PTHR33993">
    <property type="entry name" value="GLYOXALASE-RELATED"/>
    <property type="match status" value="1"/>
</dbReference>
<dbReference type="EMBL" id="JBHUFL010000002">
    <property type="protein sequence ID" value="MFD1834294.1"/>
    <property type="molecule type" value="Genomic_DNA"/>
</dbReference>
<dbReference type="InterPro" id="IPR052164">
    <property type="entry name" value="Anthracycline_SecMetBiosynth"/>
</dbReference>
<name>A0ABW4PVP1_9MICO</name>
<evidence type="ECO:0000256" key="1">
    <source>
        <dbReference type="SAM" id="MobiDB-lite"/>
    </source>
</evidence>
<accession>A0ABW4PVP1</accession>
<evidence type="ECO:0000313" key="3">
    <source>
        <dbReference type="EMBL" id="MFD1834294.1"/>
    </source>
</evidence>